<gene>
    <name evidence="2" type="ORF">NDU88_009441</name>
</gene>
<organism evidence="2 3">
    <name type="scientific">Pleurodeles waltl</name>
    <name type="common">Iberian ribbed newt</name>
    <dbReference type="NCBI Taxonomy" id="8319"/>
    <lineage>
        <taxon>Eukaryota</taxon>
        <taxon>Metazoa</taxon>
        <taxon>Chordata</taxon>
        <taxon>Craniata</taxon>
        <taxon>Vertebrata</taxon>
        <taxon>Euteleostomi</taxon>
        <taxon>Amphibia</taxon>
        <taxon>Batrachia</taxon>
        <taxon>Caudata</taxon>
        <taxon>Salamandroidea</taxon>
        <taxon>Salamandridae</taxon>
        <taxon>Pleurodelinae</taxon>
        <taxon>Pleurodeles</taxon>
    </lineage>
</organism>
<accession>A0AAV7PZ03</accession>
<evidence type="ECO:0000313" key="3">
    <source>
        <dbReference type="Proteomes" id="UP001066276"/>
    </source>
</evidence>
<dbReference type="EMBL" id="JANPWB010000011">
    <property type="protein sequence ID" value="KAJ1131098.1"/>
    <property type="molecule type" value="Genomic_DNA"/>
</dbReference>
<evidence type="ECO:0000256" key="1">
    <source>
        <dbReference type="SAM" id="MobiDB-lite"/>
    </source>
</evidence>
<protein>
    <submittedName>
        <fullName evidence="2">Uncharacterized protein</fullName>
    </submittedName>
</protein>
<evidence type="ECO:0000313" key="2">
    <source>
        <dbReference type="EMBL" id="KAJ1131098.1"/>
    </source>
</evidence>
<comment type="caution">
    <text evidence="2">The sequence shown here is derived from an EMBL/GenBank/DDBJ whole genome shotgun (WGS) entry which is preliminary data.</text>
</comment>
<sequence>MLNQEALQEKRNNSSSQLPVQLFIPLPQYPASFHHPPQENLQLDTGPTKEQGKRGESLSSLHLKRNKGTAPLLR</sequence>
<reference evidence="2" key="1">
    <citation type="journal article" date="2022" name="bioRxiv">
        <title>Sequencing and chromosome-scale assembly of the giantPleurodeles waltlgenome.</title>
        <authorList>
            <person name="Brown T."/>
            <person name="Elewa A."/>
            <person name="Iarovenko S."/>
            <person name="Subramanian E."/>
            <person name="Araus A.J."/>
            <person name="Petzold A."/>
            <person name="Susuki M."/>
            <person name="Suzuki K.-i.T."/>
            <person name="Hayashi T."/>
            <person name="Toyoda A."/>
            <person name="Oliveira C."/>
            <person name="Osipova E."/>
            <person name="Leigh N.D."/>
            <person name="Simon A."/>
            <person name="Yun M.H."/>
        </authorList>
    </citation>
    <scope>NUCLEOTIDE SEQUENCE</scope>
    <source>
        <strain evidence="2">20211129_DDA</strain>
        <tissue evidence="2">Liver</tissue>
    </source>
</reference>
<dbReference type="AlphaFoldDB" id="A0AAV7PZ03"/>
<feature type="region of interest" description="Disordered" evidence="1">
    <location>
        <begin position="29"/>
        <end position="74"/>
    </location>
</feature>
<keyword evidence="3" id="KW-1185">Reference proteome</keyword>
<dbReference type="Proteomes" id="UP001066276">
    <property type="component" value="Chromosome 7"/>
</dbReference>
<proteinExistence type="predicted"/>
<name>A0AAV7PZ03_PLEWA</name>